<proteinExistence type="predicted"/>
<name>A0A8J2JZM9_9HEXA</name>
<evidence type="ECO:0000256" key="1">
    <source>
        <dbReference type="SAM" id="MobiDB-lite"/>
    </source>
</evidence>
<reference evidence="2" key="1">
    <citation type="submission" date="2021-06" db="EMBL/GenBank/DDBJ databases">
        <authorList>
            <person name="Hodson N. C."/>
            <person name="Mongue J. A."/>
            <person name="Jaron S. K."/>
        </authorList>
    </citation>
    <scope>NUCLEOTIDE SEQUENCE</scope>
</reference>
<feature type="compositionally biased region" description="Polar residues" evidence="1">
    <location>
        <begin position="80"/>
        <end position="108"/>
    </location>
</feature>
<protein>
    <submittedName>
        <fullName evidence="2">Uncharacterized protein</fullName>
    </submittedName>
</protein>
<feature type="compositionally biased region" description="Basic and acidic residues" evidence="1">
    <location>
        <begin position="392"/>
        <end position="404"/>
    </location>
</feature>
<feature type="region of interest" description="Disordered" evidence="1">
    <location>
        <begin position="1"/>
        <end position="28"/>
    </location>
</feature>
<feature type="non-terminal residue" evidence="2">
    <location>
        <position position="673"/>
    </location>
</feature>
<feature type="region of interest" description="Disordered" evidence="1">
    <location>
        <begin position="308"/>
        <end position="528"/>
    </location>
</feature>
<evidence type="ECO:0000313" key="2">
    <source>
        <dbReference type="EMBL" id="CAG7730418.1"/>
    </source>
</evidence>
<gene>
    <name evidence="2" type="ORF">AFUS01_LOCUS19064</name>
</gene>
<dbReference type="Proteomes" id="UP000708208">
    <property type="component" value="Unassembled WGS sequence"/>
</dbReference>
<comment type="caution">
    <text evidence="2">The sequence shown here is derived from an EMBL/GenBank/DDBJ whole genome shotgun (WGS) entry which is preliminary data.</text>
</comment>
<feature type="compositionally biased region" description="Basic and acidic residues" evidence="1">
    <location>
        <begin position="606"/>
        <end position="615"/>
    </location>
</feature>
<feature type="compositionally biased region" description="Basic and acidic residues" evidence="1">
    <location>
        <begin position="143"/>
        <end position="159"/>
    </location>
</feature>
<feature type="compositionally biased region" description="Polar residues" evidence="1">
    <location>
        <begin position="375"/>
        <end position="390"/>
    </location>
</feature>
<feature type="compositionally biased region" description="Basic and acidic residues" evidence="1">
    <location>
        <begin position="1"/>
        <end position="14"/>
    </location>
</feature>
<feature type="compositionally biased region" description="Acidic residues" evidence="1">
    <location>
        <begin position="240"/>
        <end position="256"/>
    </location>
</feature>
<organism evidence="2 3">
    <name type="scientific">Allacma fusca</name>
    <dbReference type="NCBI Taxonomy" id="39272"/>
    <lineage>
        <taxon>Eukaryota</taxon>
        <taxon>Metazoa</taxon>
        <taxon>Ecdysozoa</taxon>
        <taxon>Arthropoda</taxon>
        <taxon>Hexapoda</taxon>
        <taxon>Collembola</taxon>
        <taxon>Symphypleona</taxon>
        <taxon>Sminthuridae</taxon>
        <taxon>Allacma</taxon>
    </lineage>
</organism>
<evidence type="ECO:0000313" key="3">
    <source>
        <dbReference type="Proteomes" id="UP000708208"/>
    </source>
</evidence>
<feature type="compositionally biased region" description="Low complexity" evidence="1">
    <location>
        <begin position="505"/>
        <end position="521"/>
    </location>
</feature>
<sequence>MEKLENDNDTRETGNNDTWTSKWSSLPDPQTQIEDVFLKVSSKDAVDSVLDSERQSNSPITKVIRVDPTIGSKAVKSPSAMPQYSVSFKNSPQANASMKNTTTISTPKTSEDHAPIPSNEGSSKLQGKRGRVPVSTSSGKHLSIAERNSDENDEILEKSQRSAASKLILRNKSHGSVISDIDELRLENSKDSAAARISSIRKSLRVKKYSSSGGELHDAIGSGKTEHSQSKKRLAVVDNSDSDEEMISSSSDENDEILEKSQRSAAYKLILRNKSHGSVIADIDELRLENSKDSAAARISSIRKSLRVKKYSSSGGELHDAIGSGKTEHSQSKKRLAVKDNSDSDEEMISRTSMKTLNKKRPPHAESSDDDLAENTITRLSSSAKSQLFVENSDHNLQEIEASKIKNYSRKNRSFETENTDCNADSNVRRNSRVRSVSNKTNKSSNQLQPLTSSRTTSLQVSESQQFLRKESSRDSLFADDSGMQRNKQESSMHRSNAGRFLRLPSESESESPAPSRTSSPNCSPKVSPAKLVTVDLADKTETVHLAHRSCSEPEKVVVIAKDIDLRIEDADEESAISNVVPVIDSQIGETPHRKFSGRLKSSKISFEKSPERHPTVFVEKSQSDDDSSDASVDKETSHCENLLVARTSPKKKTSDKPPSFSTSKQASVLHSE</sequence>
<dbReference type="AlphaFoldDB" id="A0A8J2JZM9"/>
<feature type="compositionally biased region" description="Polar residues" evidence="1">
    <location>
        <begin position="15"/>
        <end position="28"/>
    </location>
</feature>
<feature type="compositionally biased region" description="Polar residues" evidence="1">
    <location>
        <begin position="440"/>
        <end position="467"/>
    </location>
</feature>
<feature type="region of interest" description="Disordered" evidence="1">
    <location>
        <begin position="207"/>
        <end position="259"/>
    </location>
</feature>
<accession>A0A8J2JZM9</accession>
<feature type="region of interest" description="Disordered" evidence="1">
    <location>
        <begin position="599"/>
        <end position="673"/>
    </location>
</feature>
<keyword evidence="3" id="KW-1185">Reference proteome</keyword>
<dbReference type="EMBL" id="CAJVCH010193827">
    <property type="protein sequence ID" value="CAG7730418.1"/>
    <property type="molecule type" value="Genomic_DNA"/>
</dbReference>
<feature type="compositionally biased region" description="Basic and acidic residues" evidence="1">
    <location>
        <begin position="326"/>
        <end position="342"/>
    </location>
</feature>
<feature type="region of interest" description="Disordered" evidence="1">
    <location>
        <begin position="69"/>
        <end position="159"/>
    </location>
</feature>